<dbReference type="Proteomes" id="UP000002148">
    <property type="component" value="Chromosome"/>
</dbReference>
<protein>
    <submittedName>
        <fullName evidence="1">Uncharacterized protein</fullName>
    </submittedName>
</protein>
<keyword evidence="2" id="KW-1185">Reference proteome</keyword>
<gene>
    <name evidence="1" type="ordered locus">SSA_1596</name>
</gene>
<reference evidence="1 2" key="1">
    <citation type="journal article" date="2007" name="J. Bacteriol.">
        <title>Genome of the opportunistic pathogen Streptococcus sanguinis.</title>
        <authorList>
            <person name="Xu P."/>
            <person name="Alves J.M."/>
            <person name="Kitten T."/>
            <person name="Brown A."/>
            <person name="Chen Z."/>
            <person name="Ozaki L.S."/>
            <person name="Manque P."/>
            <person name="Ge X."/>
            <person name="Serrano M.G."/>
            <person name="Puiu D."/>
            <person name="Hendricks S."/>
            <person name="Wang Y."/>
            <person name="Chaplin M.D."/>
            <person name="Akan D."/>
            <person name="Paik S."/>
            <person name="Peterson D.L."/>
            <person name="Macrina F.L."/>
            <person name="Buck G.A."/>
        </authorList>
    </citation>
    <scope>NUCLEOTIDE SEQUENCE [LARGE SCALE GENOMIC DNA]</scope>
    <source>
        <strain evidence="1 2">SK36</strain>
    </source>
</reference>
<dbReference type="HOGENOM" id="CLU_073596_0_0_9"/>
<sequence length="319" mass="36581">MKLSKKSKLIIVVLLLLMFLPYLAYQGYVAYYITPYYKITLKKKIQSYQFIENNNALVMKWSYENPLDYWLTKANKRLYPQDARVGGSKIVQEYQKLNSNGNIHNVAEGQEYWGITVYNTKGGKLTSKDYDIFKMVREYDSDAVPSRIQNTVYVSKGRELLDIYLKTSANNYTDGFLKSIDLNSGKIVEAGDEQDKWTAESSSYFSQLLPLSSDYFLHNSGLYLNKGKKLASAALIRQKYPKSAALLEDENGMIAILTDKPDFENSLSFLQLLYKKGVNLFENVTIPADSSIDGQEHIVNSQEEFVKYYNFEQVSPSKK</sequence>
<proteinExistence type="predicted"/>
<name>A3CP80_STRSV</name>
<dbReference type="OrthoDB" id="2228633at2"/>
<dbReference type="RefSeq" id="WP_011837237.1">
    <property type="nucleotide sequence ID" value="NC_009009.1"/>
</dbReference>
<dbReference type="STRING" id="388919.SSA_1596"/>
<dbReference type="PATRIC" id="fig|388919.9.peg.1515"/>
<dbReference type="AlphaFoldDB" id="A3CP80"/>
<evidence type="ECO:0000313" key="2">
    <source>
        <dbReference type="Proteomes" id="UP000002148"/>
    </source>
</evidence>
<organism evidence="1 2">
    <name type="scientific">Streptococcus sanguinis (strain SK36)</name>
    <dbReference type="NCBI Taxonomy" id="388919"/>
    <lineage>
        <taxon>Bacteria</taxon>
        <taxon>Bacillati</taxon>
        <taxon>Bacillota</taxon>
        <taxon>Bacilli</taxon>
        <taxon>Lactobacillales</taxon>
        <taxon>Streptococcaceae</taxon>
        <taxon>Streptococcus</taxon>
    </lineage>
</organism>
<evidence type="ECO:0000313" key="1">
    <source>
        <dbReference type="EMBL" id="ABN44985.1"/>
    </source>
</evidence>
<accession>A3CP80</accession>
<dbReference type="KEGG" id="ssa:SSA_1596"/>
<dbReference type="EMBL" id="CP000387">
    <property type="protein sequence ID" value="ABN44985.1"/>
    <property type="molecule type" value="Genomic_DNA"/>
</dbReference>